<reference evidence="3 4" key="1">
    <citation type="submission" date="2019-04" db="EMBL/GenBank/DDBJ databases">
        <title>Friends and foes A comparative genomics study of 23 Aspergillus species from section Flavi.</title>
        <authorList>
            <consortium name="DOE Joint Genome Institute"/>
            <person name="Kjaerbolling I."/>
            <person name="Vesth T."/>
            <person name="Frisvad J.C."/>
            <person name="Nybo J.L."/>
            <person name="Theobald S."/>
            <person name="Kildgaard S."/>
            <person name="Isbrandt T."/>
            <person name="Kuo A."/>
            <person name="Sato A."/>
            <person name="Lyhne E.K."/>
            <person name="Kogle M.E."/>
            <person name="Wiebenga A."/>
            <person name="Kun R.S."/>
            <person name="Lubbers R.J."/>
            <person name="Makela M.R."/>
            <person name="Barry K."/>
            <person name="Chovatia M."/>
            <person name="Clum A."/>
            <person name="Daum C."/>
            <person name="Haridas S."/>
            <person name="He G."/>
            <person name="LaButti K."/>
            <person name="Lipzen A."/>
            <person name="Mondo S."/>
            <person name="Riley R."/>
            <person name="Salamov A."/>
            <person name="Simmons B.A."/>
            <person name="Magnuson J.K."/>
            <person name="Henrissat B."/>
            <person name="Mortensen U.H."/>
            <person name="Larsen T.O."/>
            <person name="Devries R.P."/>
            <person name="Grigoriev I.V."/>
            <person name="Machida M."/>
            <person name="Baker S.E."/>
            <person name="Andersen M.R."/>
        </authorList>
    </citation>
    <scope>NUCLEOTIDE SEQUENCE [LARGE SCALE GENOMIC DNA]</scope>
    <source>
        <strain evidence="3 4">CBS 151.66</strain>
    </source>
</reference>
<feature type="region of interest" description="Disordered" evidence="2">
    <location>
        <begin position="18"/>
        <end position="42"/>
    </location>
</feature>
<evidence type="ECO:0000313" key="3">
    <source>
        <dbReference type="EMBL" id="KAB8076851.1"/>
    </source>
</evidence>
<evidence type="ECO:0008006" key="5">
    <source>
        <dbReference type="Google" id="ProtNLM"/>
    </source>
</evidence>
<keyword evidence="4" id="KW-1185">Reference proteome</keyword>
<dbReference type="InterPro" id="IPR037175">
    <property type="entry name" value="KFase_sf"/>
</dbReference>
<proteinExistence type="inferred from homology"/>
<dbReference type="PANTHER" id="PTHR34861">
    <property type="match status" value="1"/>
</dbReference>
<evidence type="ECO:0000256" key="2">
    <source>
        <dbReference type="SAM" id="MobiDB-lite"/>
    </source>
</evidence>
<accession>A0A5N5X7W4</accession>
<name>A0A5N5X7W4_9EURO</name>
<dbReference type="AlphaFoldDB" id="A0A5N5X7W4"/>
<dbReference type="Pfam" id="PF04199">
    <property type="entry name" value="Cyclase"/>
    <property type="match status" value="1"/>
</dbReference>
<dbReference type="PANTHER" id="PTHR34861:SF10">
    <property type="entry name" value="CYCLASE"/>
    <property type="match status" value="1"/>
</dbReference>
<dbReference type="OrthoDB" id="5396at2759"/>
<organism evidence="3 4">
    <name type="scientific">Aspergillus leporis</name>
    <dbReference type="NCBI Taxonomy" id="41062"/>
    <lineage>
        <taxon>Eukaryota</taxon>
        <taxon>Fungi</taxon>
        <taxon>Dikarya</taxon>
        <taxon>Ascomycota</taxon>
        <taxon>Pezizomycotina</taxon>
        <taxon>Eurotiomycetes</taxon>
        <taxon>Eurotiomycetidae</taxon>
        <taxon>Eurotiales</taxon>
        <taxon>Aspergillaceae</taxon>
        <taxon>Aspergillus</taxon>
        <taxon>Aspergillus subgen. Circumdati</taxon>
    </lineage>
</organism>
<evidence type="ECO:0000313" key="4">
    <source>
        <dbReference type="Proteomes" id="UP000326565"/>
    </source>
</evidence>
<dbReference type="EMBL" id="ML732175">
    <property type="protein sequence ID" value="KAB8076851.1"/>
    <property type="molecule type" value="Genomic_DNA"/>
</dbReference>
<comment type="similarity">
    <text evidence="1">Belongs to the Cyclase 1 superfamily.</text>
</comment>
<evidence type="ECO:0000256" key="1">
    <source>
        <dbReference type="ARBA" id="ARBA00007865"/>
    </source>
</evidence>
<protein>
    <recommendedName>
        <fullName evidence="5">Cyclase-domain-containing protein</fullName>
    </recommendedName>
</protein>
<dbReference type="InterPro" id="IPR007325">
    <property type="entry name" value="KFase/CYL"/>
</dbReference>
<sequence length="374" mass="41295">MVAISARLSKVADHLSSSSSVSPAISSTDTKMTTQVPDKLPWDPNCTQFPLRKELPKIPGAPEGAAWVWGKDDEIGRLNLLTPQRVKAAAAEIRTGEMIRLDLPVNIPETPAFGRETFQHKIKTLVKDVAYDDTYTLNTQSGTQWDGFRHFSHIDSKLFYNGTTSRDIEEGPQSTSRGSIHHWATHGIAGRAILLDYRHYAVTNNIPYDPYTQHPITLSSLRACAASQDLNLAPESHGGDIKIGDILLVRSGFVERYHQLTPEQRQAAAIRGHDDLSWAGVSQDEDLLDWLHDSYFAAVAGDSPTFECWPPTKEGGYAHQSILALWGMPLGEMWDLERIAVRCREEGRWSFFLTSAPANVVGGVGSHANATAIL</sequence>
<dbReference type="Gene3D" id="3.50.30.50">
    <property type="entry name" value="Putative cyclase"/>
    <property type="match status" value="1"/>
</dbReference>
<dbReference type="GO" id="GO:0019441">
    <property type="term" value="P:L-tryptophan catabolic process to kynurenine"/>
    <property type="evidence" value="ECO:0007669"/>
    <property type="project" value="InterPro"/>
</dbReference>
<gene>
    <name evidence="3" type="ORF">BDV29DRAFT_169225</name>
</gene>
<dbReference type="GO" id="GO:0004061">
    <property type="term" value="F:arylformamidase activity"/>
    <property type="evidence" value="ECO:0007669"/>
    <property type="project" value="InterPro"/>
</dbReference>
<dbReference type="SUPFAM" id="SSF102198">
    <property type="entry name" value="Putative cyclase"/>
    <property type="match status" value="1"/>
</dbReference>
<dbReference type="Proteomes" id="UP000326565">
    <property type="component" value="Unassembled WGS sequence"/>
</dbReference>
<feature type="compositionally biased region" description="Low complexity" evidence="2">
    <location>
        <begin position="18"/>
        <end position="27"/>
    </location>
</feature>